<evidence type="ECO:0000313" key="2">
    <source>
        <dbReference type="Proteomes" id="UP001161017"/>
    </source>
</evidence>
<evidence type="ECO:0000313" key="1">
    <source>
        <dbReference type="EMBL" id="MDI1488656.1"/>
    </source>
</evidence>
<proteinExistence type="predicted"/>
<organism evidence="1 2">
    <name type="scientific">Ramalina farinacea</name>
    <dbReference type="NCBI Taxonomy" id="258253"/>
    <lineage>
        <taxon>Eukaryota</taxon>
        <taxon>Fungi</taxon>
        <taxon>Dikarya</taxon>
        <taxon>Ascomycota</taxon>
        <taxon>Pezizomycotina</taxon>
        <taxon>Lecanoromycetes</taxon>
        <taxon>OSLEUM clade</taxon>
        <taxon>Lecanoromycetidae</taxon>
        <taxon>Lecanorales</taxon>
        <taxon>Lecanorineae</taxon>
        <taxon>Ramalinaceae</taxon>
        <taxon>Ramalina</taxon>
    </lineage>
</organism>
<gene>
    <name evidence="1" type="ORF">OHK93_007931</name>
</gene>
<dbReference type="AlphaFoldDB" id="A0AA43TRF4"/>
<reference evidence="1" key="1">
    <citation type="journal article" date="2023" name="Genome Biol. Evol.">
        <title>First Whole Genome Sequence and Flow Cytometry Genome Size Data for the Lichen-Forming Fungus Ramalina farinacea (Ascomycota).</title>
        <authorList>
            <person name="Llewellyn T."/>
            <person name="Mian S."/>
            <person name="Hill R."/>
            <person name="Leitch I.J."/>
            <person name="Gaya E."/>
        </authorList>
    </citation>
    <scope>NUCLEOTIDE SEQUENCE</scope>
    <source>
        <strain evidence="1">LIQ254RAFAR</strain>
    </source>
</reference>
<comment type="caution">
    <text evidence="1">The sequence shown here is derived from an EMBL/GenBank/DDBJ whole genome shotgun (WGS) entry which is preliminary data.</text>
</comment>
<keyword evidence="2" id="KW-1185">Reference proteome</keyword>
<sequence length="381" mass="40682">MRPSWSHYLSPILLFHHAQQVPALPAVPPKSSDASIPPLTNQTLSSVPNPTNATSTALTLWPPLPYTIPLYAGGTGTLTFSSSSNTPGSPAQLAKAQRIASWLSQLLTSWSSNVAIHFSGAYVPATLAADADAVQVNFVYAPATPAGQTAKTDLGNAVREFFDAEARFGCRALEALFAITEPAPVRGLGTLDLLLGWDGPMTQMLPAGAGSAAGRPVILLVESPAMPEGVMEVVTLGERFPSTAVRKRAYYLMTVMIDLLEKEFPLEMITNFGRYDSQSGLRVSYESERLVAVPRLDGEEIAAAMRTYRDLVVKRLGGCSIRFNVWKGSSVYGRLSVLLGTDVVNGTVLDGTYFNGSLVQTDPIMQLSNGTESDAGQLATT</sequence>
<dbReference type="EMBL" id="JAPUFD010000008">
    <property type="protein sequence ID" value="MDI1488656.1"/>
    <property type="molecule type" value="Genomic_DNA"/>
</dbReference>
<name>A0AA43TRF4_9LECA</name>
<protein>
    <submittedName>
        <fullName evidence="1">Uncharacterized protein</fullName>
    </submittedName>
</protein>
<accession>A0AA43TRF4</accession>
<dbReference type="Proteomes" id="UP001161017">
    <property type="component" value="Unassembled WGS sequence"/>
</dbReference>